<name>D6TH51_KTERA</name>
<dbReference type="SUPFAM" id="SSF52172">
    <property type="entry name" value="CheY-like"/>
    <property type="match status" value="1"/>
</dbReference>
<dbReference type="OrthoDB" id="162272at2"/>
<dbReference type="SMART" id="SM00448">
    <property type="entry name" value="REC"/>
    <property type="match status" value="1"/>
</dbReference>
<dbReference type="InterPro" id="IPR001789">
    <property type="entry name" value="Sig_transdc_resp-reg_receiver"/>
</dbReference>
<gene>
    <name evidence="4" type="ORF">Krac_12432</name>
</gene>
<dbReference type="InterPro" id="IPR050595">
    <property type="entry name" value="Bact_response_regulator"/>
</dbReference>
<dbReference type="PROSITE" id="PS50110">
    <property type="entry name" value="RESPONSE_REGULATORY"/>
    <property type="match status" value="1"/>
</dbReference>
<evidence type="ECO:0000256" key="2">
    <source>
        <dbReference type="PROSITE-ProRule" id="PRU00169"/>
    </source>
</evidence>
<dbReference type="eggNOG" id="COG0745">
    <property type="taxonomic scope" value="Bacteria"/>
</dbReference>
<dbReference type="Proteomes" id="UP000004508">
    <property type="component" value="Unassembled WGS sequence"/>
</dbReference>
<reference evidence="4 5" key="1">
    <citation type="journal article" date="2011" name="Stand. Genomic Sci.">
        <title>Non-contiguous finished genome sequence and contextual data of the filamentous soil bacterium Ktedonobacter racemifer type strain (SOSP1-21).</title>
        <authorList>
            <person name="Chang Y.J."/>
            <person name="Land M."/>
            <person name="Hauser L."/>
            <person name="Chertkov O."/>
            <person name="Del Rio T.G."/>
            <person name="Nolan M."/>
            <person name="Copeland A."/>
            <person name="Tice H."/>
            <person name="Cheng J.F."/>
            <person name="Lucas S."/>
            <person name="Han C."/>
            <person name="Goodwin L."/>
            <person name="Pitluck S."/>
            <person name="Ivanova N."/>
            <person name="Ovchinikova G."/>
            <person name="Pati A."/>
            <person name="Chen A."/>
            <person name="Palaniappan K."/>
            <person name="Mavromatis K."/>
            <person name="Liolios K."/>
            <person name="Brettin T."/>
            <person name="Fiebig A."/>
            <person name="Rohde M."/>
            <person name="Abt B."/>
            <person name="Goker M."/>
            <person name="Detter J.C."/>
            <person name="Woyke T."/>
            <person name="Bristow J."/>
            <person name="Eisen J.A."/>
            <person name="Markowitz V."/>
            <person name="Hugenholtz P."/>
            <person name="Kyrpides N.C."/>
            <person name="Klenk H.P."/>
            <person name="Lapidus A."/>
        </authorList>
    </citation>
    <scope>NUCLEOTIDE SEQUENCE [LARGE SCALE GENOMIC DNA]</scope>
    <source>
        <strain evidence="5">DSM 44963</strain>
    </source>
</reference>
<dbReference type="RefSeq" id="WP_007908442.1">
    <property type="nucleotide sequence ID" value="NZ_ADVG01000001.1"/>
</dbReference>
<evidence type="ECO:0000313" key="5">
    <source>
        <dbReference type="Proteomes" id="UP000004508"/>
    </source>
</evidence>
<evidence type="ECO:0000313" key="4">
    <source>
        <dbReference type="EMBL" id="EFH90793.1"/>
    </source>
</evidence>
<evidence type="ECO:0000259" key="3">
    <source>
        <dbReference type="PROSITE" id="PS50110"/>
    </source>
</evidence>
<dbReference type="STRING" id="485913.Krac_12432"/>
<dbReference type="InterPro" id="IPR011006">
    <property type="entry name" value="CheY-like_superfamily"/>
</dbReference>
<feature type="modified residue" description="4-aspartylphosphate" evidence="2">
    <location>
        <position position="53"/>
    </location>
</feature>
<dbReference type="EMBL" id="ADVG01000001">
    <property type="protein sequence ID" value="EFH90793.1"/>
    <property type="molecule type" value="Genomic_DNA"/>
</dbReference>
<protein>
    <submittedName>
        <fullName evidence="4">Response regulator receiver protein</fullName>
    </submittedName>
</protein>
<accession>D6TH51</accession>
<dbReference type="Gene3D" id="3.40.50.2300">
    <property type="match status" value="1"/>
</dbReference>
<organism evidence="4 5">
    <name type="scientific">Ktedonobacter racemifer DSM 44963</name>
    <dbReference type="NCBI Taxonomy" id="485913"/>
    <lineage>
        <taxon>Bacteria</taxon>
        <taxon>Bacillati</taxon>
        <taxon>Chloroflexota</taxon>
        <taxon>Ktedonobacteria</taxon>
        <taxon>Ktedonobacterales</taxon>
        <taxon>Ktedonobacteraceae</taxon>
        <taxon>Ktedonobacter</taxon>
    </lineage>
</organism>
<sequence>MGKKILVVNDTQSILEMFRELLEPEGYEVVLSSFPIQNIKEVEQIKPDLIILDIVFGNQKSGWQMLQLLKMYPPTSKTPIIVCSAAISEVRDQEGYLVSQGVQALYKPFDVSLLFHLVEQAFKTSEASMQKKKQS</sequence>
<proteinExistence type="predicted"/>
<keyword evidence="5" id="KW-1185">Reference proteome</keyword>
<dbReference type="GO" id="GO:0000160">
    <property type="term" value="P:phosphorelay signal transduction system"/>
    <property type="evidence" value="ECO:0007669"/>
    <property type="project" value="InterPro"/>
</dbReference>
<dbReference type="PANTHER" id="PTHR44591:SF3">
    <property type="entry name" value="RESPONSE REGULATORY DOMAIN-CONTAINING PROTEIN"/>
    <property type="match status" value="1"/>
</dbReference>
<dbReference type="PANTHER" id="PTHR44591">
    <property type="entry name" value="STRESS RESPONSE REGULATOR PROTEIN 1"/>
    <property type="match status" value="1"/>
</dbReference>
<evidence type="ECO:0000256" key="1">
    <source>
        <dbReference type="ARBA" id="ARBA00022553"/>
    </source>
</evidence>
<dbReference type="Pfam" id="PF00072">
    <property type="entry name" value="Response_reg"/>
    <property type="match status" value="1"/>
</dbReference>
<dbReference type="AlphaFoldDB" id="D6TH51"/>
<dbReference type="InParanoid" id="D6TH51"/>
<keyword evidence="1 2" id="KW-0597">Phosphoprotein</keyword>
<feature type="domain" description="Response regulatory" evidence="3">
    <location>
        <begin position="4"/>
        <end position="122"/>
    </location>
</feature>
<comment type="caution">
    <text evidence="4">The sequence shown here is derived from an EMBL/GenBank/DDBJ whole genome shotgun (WGS) entry which is preliminary data.</text>
</comment>